<feature type="transmembrane region" description="Helical" evidence="1">
    <location>
        <begin position="7"/>
        <end position="25"/>
    </location>
</feature>
<dbReference type="Proteomes" id="UP001596091">
    <property type="component" value="Unassembled WGS sequence"/>
</dbReference>
<evidence type="ECO:0000256" key="1">
    <source>
        <dbReference type="SAM" id="Phobius"/>
    </source>
</evidence>
<dbReference type="InterPro" id="IPR009898">
    <property type="entry name" value="DUF1440"/>
</dbReference>
<sequence length="175" mass="18402">MGQERHVARGIVAGLAAGLVASWVMNEFMAGPGQILQQAVQTPEENEREAIESEEPKEDATMKTADAIASAVTGGQHLSWEERQKSGPIVHYAFGGLMGALYGAFAELWPGIRAGFGATYGSLLFTGADLIAVPALKLGPSPTDQPATAQASPLAAHLVYGITTECVRRIARSLL</sequence>
<dbReference type="Pfam" id="PF07274">
    <property type="entry name" value="DUF1440"/>
    <property type="match status" value="1"/>
</dbReference>
<comment type="caution">
    <text evidence="2">The sequence shown here is derived from an EMBL/GenBank/DDBJ whole genome shotgun (WGS) entry which is preliminary data.</text>
</comment>
<protein>
    <submittedName>
        <fullName evidence="2">DUF1440 domain-containing protein</fullName>
    </submittedName>
</protein>
<keyword evidence="1" id="KW-0812">Transmembrane</keyword>
<gene>
    <name evidence="2" type="ORF">ACFPT7_07365</name>
</gene>
<keyword evidence="3" id="KW-1185">Reference proteome</keyword>
<name>A0ABW1ECS0_9BACT</name>
<reference evidence="3" key="1">
    <citation type="journal article" date="2019" name="Int. J. Syst. Evol. Microbiol.">
        <title>The Global Catalogue of Microorganisms (GCM) 10K type strain sequencing project: providing services to taxonomists for standard genome sequencing and annotation.</title>
        <authorList>
            <consortium name="The Broad Institute Genomics Platform"/>
            <consortium name="The Broad Institute Genome Sequencing Center for Infectious Disease"/>
            <person name="Wu L."/>
            <person name="Ma J."/>
        </authorList>
    </citation>
    <scope>NUCLEOTIDE SEQUENCE [LARGE SCALE GENOMIC DNA]</scope>
    <source>
        <strain evidence="3">JCM 4087</strain>
    </source>
</reference>
<dbReference type="RefSeq" id="WP_263338229.1">
    <property type="nucleotide sequence ID" value="NZ_JAGSYH010000004.1"/>
</dbReference>
<proteinExistence type="predicted"/>
<dbReference type="EMBL" id="JBHSPH010000002">
    <property type="protein sequence ID" value="MFC5862106.1"/>
    <property type="molecule type" value="Genomic_DNA"/>
</dbReference>
<organism evidence="2 3">
    <name type="scientific">Acidicapsa dinghuensis</name>
    <dbReference type="NCBI Taxonomy" id="2218256"/>
    <lineage>
        <taxon>Bacteria</taxon>
        <taxon>Pseudomonadati</taxon>
        <taxon>Acidobacteriota</taxon>
        <taxon>Terriglobia</taxon>
        <taxon>Terriglobales</taxon>
        <taxon>Acidobacteriaceae</taxon>
        <taxon>Acidicapsa</taxon>
    </lineage>
</organism>
<keyword evidence="1" id="KW-1133">Transmembrane helix</keyword>
<keyword evidence="1" id="KW-0472">Membrane</keyword>
<evidence type="ECO:0000313" key="3">
    <source>
        <dbReference type="Proteomes" id="UP001596091"/>
    </source>
</evidence>
<evidence type="ECO:0000313" key="2">
    <source>
        <dbReference type="EMBL" id="MFC5862106.1"/>
    </source>
</evidence>
<accession>A0ABW1ECS0</accession>